<dbReference type="Gene3D" id="1.10.10.1100">
    <property type="entry name" value="BFD-like [2Fe-2S]-binding domain"/>
    <property type="match status" value="1"/>
</dbReference>
<evidence type="ECO:0000313" key="4">
    <source>
        <dbReference type="EMBL" id="AKJ68057.1"/>
    </source>
</evidence>
<evidence type="ECO:0000259" key="3">
    <source>
        <dbReference type="Pfam" id="PF17806"/>
    </source>
</evidence>
<keyword evidence="1" id="KW-0560">Oxidoreductase</keyword>
<proteinExistence type="predicted"/>
<reference evidence="5" key="1">
    <citation type="submission" date="2015-06" db="EMBL/GenBank/DDBJ databases">
        <authorList>
            <person name="Lim Y.L."/>
            <person name="Ee R."/>
            <person name="Yong D."/>
            <person name="How K.Y."/>
            <person name="Yin W.F."/>
            <person name="Chan K.G."/>
        </authorList>
    </citation>
    <scope>NUCLEOTIDE SEQUENCE [LARGE SCALE GENOMIC DNA]</scope>
    <source>
        <strain evidence="5">DSM 25325</strain>
    </source>
</reference>
<name>A0A0G3ERW1_9BURK</name>
<evidence type="ECO:0000259" key="2">
    <source>
        <dbReference type="Pfam" id="PF07992"/>
    </source>
</evidence>
<dbReference type="KEGG" id="ptx:ABW99_07370"/>
<dbReference type="Proteomes" id="UP000036700">
    <property type="component" value="Chromosome"/>
</dbReference>
<dbReference type="SUPFAM" id="SSF51905">
    <property type="entry name" value="FAD/NAD(P)-binding domain"/>
    <property type="match status" value="1"/>
</dbReference>
<accession>A0A0G3ERW1</accession>
<dbReference type="PANTHER" id="PTHR42949">
    <property type="entry name" value="ANAEROBIC GLYCEROL-3-PHOSPHATE DEHYDROGENASE SUBUNIT B"/>
    <property type="match status" value="1"/>
</dbReference>
<dbReference type="GO" id="GO:0016491">
    <property type="term" value="F:oxidoreductase activity"/>
    <property type="evidence" value="ECO:0007669"/>
    <property type="project" value="UniProtKB-KW"/>
</dbReference>
<keyword evidence="5" id="KW-1185">Reference proteome</keyword>
<dbReference type="AlphaFoldDB" id="A0A0G3ERW1"/>
<dbReference type="Gene3D" id="3.50.50.60">
    <property type="entry name" value="FAD/NAD(P)-binding domain"/>
    <property type="match status" value="2"/>
</dbReference>
<dbReference type="STRING" id="445709.ABW99_07370"/>
<dbReference type="Pfam" id="PF17806">
    <property type="entry name" value="SO_alpha_A3"/>
    <property type="match status" value="1"/>
</dbReference>
<dbReference type="EMBL" id="CP011568">
    <property type="protein sequence ID" value="AKJ68057.1"/>
    <property type="molecule type" value="Genomic_DNA"/>
</dbReference>
<dbReference type="InterPro" id="IPR017224">
    <property type="entry name" value="Opine_Oxase_asu/HCN_bsu"/>
</dbReference>
<feature type="domain" description="FAD/NAD(P)-binding" evidence="2">
    <location>
        <begin position="7"/>
        <end position="312"/>
    </location>
</feature>
<sequence length="476" mass="50480">MTEKQVDLLVIGAGPAGMATALEAHRRGVDTLVLDENPYPGGQIYRNVSHSPLANPGVLGPDYLRGRALVDAFTRSGITYWPQTLAWQITPDKRASVTRQGPDGGTLQIAARAIALTGGAQERPFPVPGWTLPGVMGVGAAQTLLKAAALAPSAPAVLAGCGPLLYLFAWQLLQAGIEIRALLDTTAPGTYRTALPHLPGALRAPAYLAKGWKMLRAIRHAGVEHVKHVQSLALRGTHRVEAVEYEAAGRMHRLTTPLVLLHQGVIPNTQITRSVGCDHVWDEAQLCWRPQLDVWGETSVADIFVAGDGGGIAGALAAEVSGRLVGLQLAHRLVGLDSAERDAAASGPRAELARHLAIRPLLDALYRPADPFRRPPADDTIVCRCEEVTAGDIRAMAKLGCVGPNQTKSFSRCGMGPCQGRFCGLTVAELLAQAHGTTVPQAGYYRIRPPIKPITLGEVAMAVPADGGIERASFPK</sequence>
<dbReference type="PRINTS" id="PR00368">
    <property type="entry name" value="FADPNR"/>
</dbReference>
<evidence type="ECO:0000256" key="1">
    <source>
        <dbReference type="ARBA" id="ARBA00023002"/>
    </source>
</evidence>
<dbReference type="InterPro" id="IPR023753">
    <property type="entry name" value="FAD/NAD-binding_dom"/>
</dbReference>
<dbReference type="InterPro" id="IPR051691">
    <property type="entry name" value="Metab_Enz_Cyan_OpOx_G3PDH"/>
</dbReference>
<dbReference type="PIRSF" id="PIRSF037495">
    <property type="entry name" value="Opine_OX_OoxA/HcnB"/>
    <property type="match status" value="1"/>
</dbReference>
<dbReference type="OrthoDB" id="9801699at2"/>
<evidence type="ECO:0000313" key="5">
    <source>
        <dbReference type="Proteomes" id="UP000036700"/>
    </source>
</evidence>
<organism evidence="4 5">
    <name type="scientific">Pandoraea thiooxydans</name>
    <dbReference type="NCBI Taxonomy" id="445709"/>
    <lineage>
        <taxon>Bacteria</taxon>
        <taxon>Pseudomonadati</taxon>
        <taxon>Pseudomonadota</taxon>
        <taxon>Betaproteobacteria</taxon>
        <taxon>Burkholderiales</taxon>
        <taxon>Burkholderiaceae</taxon>
        <taxon>Pandoraea</taxon>
    </lineage>
</organism>
<feature type="domain" description="SoxA A3" evidence="3">
    <location>
        <begin position="382"/>
        <end position="459"/>
    </location>
</feature>
<dbReference type="PRINTS" id="PR00469">
    <property type="entry name" value="PNDRDTASEII"/>
</dbReference>
<dbReference type="InterPro" id="IPR041854">
    <property type="entry name" value="BFD-like_2Fe2S-bd_dom_sf"/>
</dbReference>
<dbReference type="CDD" id="cd19946">
    <property type="entry name" value="GlpA-like_Fer2_BFD-like"/>
    <property type="match status" value="1"/>
</dbReference>
<dbReference type="InterPro" id="IPR041117">
    <property type="entry name" value="SoxA_A3"/>
</dbReference>
<dbReference type="RefSeq" id="WP_047213877.1">
    <property type="nucleotide sequence ID" value="NZ_CP011568.3"/>
</dbReference>
<dbReference type="PANTHER" id="PTHR42949:SF3">
    <property type="entry name" value="ANAEROBIC GLYCEROL-3-PHOSPHATE DEHYDROGENASE SUBUNIT B"/>
    <property type="match status" value="1"/>
</dbReference>
<dbReference type="PATRIC" id="fig|445709.3.peg.1574"/>
<protein>
    <submittedName>
        <fullName evidence="4">FAD/NAD(P)-binding oxidoreductase</fullName>
    </submittedName>
</protein>
<gene>
    <name evidence="4" type="ORF">ABW99_07370</name>
</gene>
<dbReference type="Pfam" id="PF07992">
    <property type="entry name" value="Pyr_redox_2"/>
    <property type="match status" value="1"/>
</dbReference>
<dbReference type="InterPro" id="IPR036188">
    <property type="entry name" value="FAD/NAD-bd_sf"/>
</dbReference>